<accession>A0A239VP99</accession>
<dbReference type="RefSeq" id="WP_028326399.1">
    <property type="nucleotide sequence ID" value="NZ_JAAFNI010000001.1"/>
</dbReference>
<dbReference type="Proteomes" id="UP000242637">
    <property type="component" value="Chromosome 1"/>
</dbReference>
<gene>
    <name evidence="1" type="ORF">SAMEA4475696_01877</name>
</gene>
<keyword evidence="2" id="KW-1185">Reference proteome</keyword>
<dbReference type="KEGG" id="dco:SAMEA4475696_1877"/>
<evidence type="ECO:0000313" key="2">
    <source>
        <dbReference type="Proteomes" id="UP000242637"/>
    </source>
</evidence>
<dbReference type="AlphaFoldDB" id="A0A239VP99"/>
<name>A0A239VP99_9MICO</name>
<organism evidence="1 2">
    <name type="scientific">Dermatophilus congolensis</name>
    <dbReference type="NCBI Taxonomy" id="1863"/>
    <lineage>
        <taxon>Bacteria</taxon>
        <taxon>Bacillati</taxon>
        <taxon>Actinomycetota</taxon>
        <taxon>Actinomycetes</taxon>
        <taxon>Micrococcales</taxon>
        <taxon>Dermatophilaceae</taxon>
        <taxon>Dermatophilus</taxon>
    </lineage>
</organism>
<sequence>MSEADAHWEKIEKLAEAETFRIVDYTPYATGDDFRPLHDYMEEYFRPIFAEKMAMLLLLVAYRYSDSVIYVEGTDWFYKQFPGLERDLNVRHFEPEKLVSYIRKIIADDIGVAFLVYVPGNNCLIRITGGFSTEIYADDEEFLNLLDALAKQQGLFIRELSKNDW</sequence>
<dbReference type="GeneID" id="63460066"/>
<evidence type="ECO:0000313" key="1">
    <source>
        <dbReference type="EMBL" id="SNV23716.1"/>
    </source>
</evidence>
<protein>
    <submittedName>
        <fullName evidence="1">Uncharacterized protein</fullName>
    </submittedName>
</protein>
<proteinExistence type="predicted"/>
<dbReference type="EMBL" id="LT906453">
    <property type="protein sequence ID" value="SNV23716.1"/>
    <property type="molecule type" value="Genomic_DNA"/>
</dbReference>
<reference evidence="1 2" key="1">
    <citation type="submission" date="2017-06" db="EMBL/GenBank/DDBJ databases">
        <authorList>
            <consortium name="Pathogen Informatics"/>
        </authorList>
    </citation>
    <scope>NUCLEOTIDE SEQUENCE [LARGE SCALE GENOMIC DNA]</scope>
    <source>
        <strain evidence="1 2">NCTC13039</strain>
    </source>
</reference>